<feature type="compositionally biased region" description="Basic residues" evidence="1">
    <location>
        <begin position="120"/>
        <end position="134"/>
    </location>
</feature>
<keyword evidence="2" id="KW-0472">Membrane</keyword>
<dbReference type="Proteomes" id="UP001327560">
    <property type="component" value="Chromosome 1"/>
</dbReference>
<sequence>MAAQAMGGSYQAGGLRSSSFDMDHHLPTYDPQSEVAKKEANRAKVAENLVHLIPFVLLLCTLILWFFSHPTAEISMVTKENTVVGKMKKTAVGGNHNKWNGSTMTIGMDQDLDSVDGNRNKGKKSKIKNKGSRN</sequence>
<keyword evidence="2" id="KW-0812">Transmembrane</keyword>
<keyword evidence="2" id="KW-1133">Transmembrane helix</keyword>
<proteinExistence type="predicted"/>
<dbReference type="PANTHER" id="PTHR34189">
    <property type="entry name" value="TRANSMEMBRANE PROTEIN"/>
    <property type="match status" value="1"/>
</dbReference>
<gene>
    <name evidence="3" type="ORF">Cni_G01494</name>
</gene>
<evidence type="ECO:0000256" key="1">
    <source>
        <dbReference type="SAM" id="MobiDB-lite"/>
    </source>
</evidence>
<evidence type="ECO:0000256" key="2">
    <source>
        <dbReference type="SAM" id="Phobius"/>
    </source>
</evidence>
<evidence type="ECO:0008006" key="5">
    <source>
        <dbReference type="Google" id="ProtNLM"/>
    </source>
</evidence>
<protein>
    <recommendedName>
        <fullName evidence="5">Transmembrane protein</fullName>
    </recommendedName>
</protein>
<reference evidence="3 4" key="1">
    <citation type="submission" date="2023-10" db="EMBL/GenBank/DDBJ databases">
        <title>Chromosome-scale genome assembly provides insights into flower coloration mechanisms of Canna indica.</title>
        <authorList>
            <person name="Li C."/>
        </authorList>
    </citation>
    <scope>NUCLEOTIDE SEQUENCE [LARGE SCALE GENOMIC DNA]</scope>
    <source>
        <tissue evidence="3">Flower</tissue>
    </source>
</reference>
<name>A0AAQ3JN96_9LILI</name>
<dbReference type="AlphaFoldDB" id="A0AAQ3JN96"/>
<organism evidence="3 4">
    <name type="scientific">Canna indica</name>
    <name type="common">Indian-shot</name>
    <dbReference type="NCBI Taxonomy" id="4628"/>
    <lineage>
        <taxon>Eukaryota</taxon>
        <taxon>Viridiplantae</taxon>
        <taxon>Streptophyta</taxon>
        <taxon>Embryophyta</taxon>
        <taxon>Tracheophyta</taxon>
        <taxon>Spermatophyta</taxon>
        <taxon>Magnoliopsida</taxon>
        <taxon>Liliopsida</taxon>
        <taxon>Zingiberales</taxon>
        <taxon>Cannaceae</taxon>
        <taxon>Canna</taxon>
    </lineage>
</organism>
<feature type="transmembrane region" description="Helical" evidence="2">
    <location>
        <begin position="49"/>
        <end position="67"/>
    </location>
</feature>
<accession>A0AAQ3JN96</accession>
<evidence type="ECO:0000313" key="3">
    <source>
        <dbReference type="EMBL" id="WOK92802.1"/>
    </source>
</evidence>
<feature type="region of interest" description="Disordered" evidence="1">
    <location>
        <begin position="94"/>
        <end position="134"/>
    </location>
</feature>
<dbReference type="EMBL" id="CP136890">
    <property type="protein sequence ID" value="WOK92802.1"/>
    <property type="molecule type" value="Genomic_DNA"/>
</dbReference>
<keyword evidence="4" id="KW-1185">Reference proteome</keyword>
<evidence type="ECO:0000313" key="4">
    <source>
        <dbReference type="Proteomes" id="UP001327560"/>
    </source>
</evidence>
<dbReference type="PANTHER" id="PTHR34189:SF4">
    <property type="entry name" value="TRANSMEMBRANE PROTEIN"/>
    <property type="match status" value="1"/>
</dbReference>